<comment type="caution">
    <text evidence="1">The sequence shown here is derived from an EMBL/GenBank/DDBJ whole genome shotgun (WGS) entry which is preliminary data.</text>
</comment>
<accession>F8X579</accession>
<reference evidence="1 2" key="1">
    <citation type="submission" date="2011-04" db="EMBL/GenBank/DDBJ databases">
        <title>The Genome Sequence of Dysgonomonas mossii DSM 22836.</title>
        <authorList>
            <consortium name="The Broad Institute Genome Sequencing Platform"/>
            <person name="Earl A."/>
            <person name="Ward D."/>
            <person name="Feldgarden M."/>
            <person name="Gevers D."/>
            <person name="Pudlo N."/>
            <person name="Martens E."/>
            <person name="Allen-Vercoe E."/>
            <person name="Young S.K."/>
            <person name="Zeng Q."/>
            <person name="Gargeya S."/>
            <person name="Fitzgerald M."/>
            <person name="Haas B."/>
            <person name="Abouelleil A."/>
            <person name="Alvarado L."/>
            <person name="Arachchi H.M."/>
            <person name="Berlin A."/>
            <person name="Brown A."/>
            <person name="Chapman S.B."/>
            <person name="Chen Z."/>
            <person name="Dunbar C."/>
            <person name="Freedman E."/>
            <person name="Gearin G."/>
            <person name="Gellesch M."/>
            <person name="Goldberg J."/>
            <person name="Griggs A."/>
            <person name="Gujja S."/>
            <person name="Heiman D."/>
            <person name="Howarth C."/>
            <person name="Larson L."/>
            <person name="Lui A."/>
            <person name="MacDonald P.J.P."/>
            <person name="Mehta T."/>
            <person name="Montmayeur A."/>
            <person name="Murphy C."/>
            <person name="Neiman D."/>
            <person name="Pearson M."/>
            <person name="Priest M."/>
            <person name="Roberts A."/>
            <person name="Saif S."/>
            <person name="Shea T."/>
            <person name="Shenoy N."/>
            <person name="Sisk P."/>
            <person name="Stolte C."/>
            <person name="Sykes S."/>
            <person name="Yandava C."/>
            <person name="Wortman J."/>
            <person name="Nusbaum C."/>
            <person name="Birren B."/>
        </authorList>
    </citation>
    <scope>NUCLEOTIDE SEQUENCE [LARGE SCALE GENOMIC DNA]</scope>
    <source>
        <strain evidence="1 2">DSM 22836</strain>
    </source>
</reference>
<dbReference type="GeneID" id="78084095"/>
<sequence>MKTIGDVKIEKRDSEIIDITIPNIENDEGVTFGVTYKEAEYIAYYILGLTDGSKE</sequence>
<dbReference type="EMBL" id="ADLW01000022">
    <property type="protein sequence ID" value="EGK04685.1"/>
    <property type="molecule type" value="Genomic_DNA"/>
</dbReference>
<dbReference type="Proteomes" id="UP000006420">
    <property type="component" value="Unassembled WGS sequence"/>
</dbReference>
<organism evidence="1 2">
    <name type="scientific">Dysgonomonas mossii DSM 22836</name>
    <dbReference type="NCBI Taxonomy" id="742767"/>
    <lineage>
        <taxon>Bacteria</taxon>
        <taxon>Pseudomonadati</taxon>
        <taxon>Bacteroidota</taxon>
        <taxon>Bacteroidia</taxon>
        <taxon>Bacteroidales</taxon>
        <taxon>Dysgonomonadaceae</taxon>
        <taxon>Dysgonomonas</taxon>
    </lineage>
</organism>
<proteinExistence type="predicted"/>
<evidence type="ECO:0000313" key="1">
    <source>
        <dbReference type="EMBL" id="EGK04685.1"/>
    </source>
</evidence>
<dbReference type="STRING" id="742767.HMPREF9456_03388"/>
<keyword evidence="2" id="KW-1185">Reference proteome</keyword>
<protein>
    <submittedName>
        <fullName evidence="1">Uncharacterized protein</fullName>
    </submittedName>
</protein>
<dbReference type="HOGENOM" id="CLU_3024853_0_0_10"/>
<dbReference type="AlphaFoldDB" id="F8X579"/>
<gene>
    <name evidence="1" type="ORF">HMPREF9456_03388</name>
</gene>
<evidence type="ECO:0000313" key="2">
    <source>
        <dbReference type="Proteomes" id="UP000006420"/>
    </source>
</evidence>
<dbReference type="RefSeq" id="WP_006844754.1">
    <property type="nucleotide sequence ID" value="NZ_AQWJ01000021.1"/>
</dbReference>
<name>F8X579_9BACT</name>